<comment type="similarity">
    <text evidence="5">Belongs to the TRAFAC class OBG-HflX-like GTPase superfamily. HflX GTPase family.</text>
</comment>
<dbReference type="InterPro" id="IPR027417">
    <property type="entry name" value="P-loop_NTPase"/>
</dbReference>
<dbReference type="GO" id="GO:0005737">
    <property type="term" value="C:cytoplasm"/>
    <property type="evidence" value="ECO:0007669"/>
    <property type="project" value="UniProtKB-SubCell"/>
</dbReference>
<evidence type="ECO:0000256" key="5">
    <source>
        <dbReference type="HAMAP-Rule" id="MF_00900"/>
    </source>
</evidence>
<feature type="binding site" evidence="6">
    <location>
        <begin position="317"/>
        <end position="320"/>
    </location>
    <ligand>
        <name>GTP</name>
        <dbReference type="ChEBI" id="CHEBI:37565"/>
    </ligand>
</feature>
<dbReference type="AlphaFoldDB" id="A0A8J7M432"/>
<sequence>MTRVFVLHVDLRAPDSPEPGAALEEALSLTRAIGLDPVGGVVVPLPKPHAGMLFGAGKVAELKARFAEEDVELVIVNGPLSPVQQRNLEREWKVKILDRTGLILEIFGERAQTREGVLQVELAHLNYQKTRLVRSWTHLERQRGGLGFVGGPGETQIEADRRMIDERITRIRRQLAKVVKTRTLHRAARKRVPYPIVALVGYTNAGKSTLFNRLTDATVLAEDMLFATLDPTMRQLALPSGRTAIISDTVGFISDLPTQLVAAFRATLEEVLEADLIVHVRDISHPETEAQAAEVMAVLEDLGVPSEKREGMVVALNKIDRLDAEAAAAVEAQAGRDLDAIALSAVTGQGCGALLREIEARIFPRRLALSLHLGHGDGQAVAWLYRHADVREREDDEHGTRLDIEMTEKEFFQFRKEFGEKAEVLRREALAAQ</sequence>
<dbReference type="GO" id="GO:0043022">
    <property type="term" value="F:ribosome binding"/>
    <property type="evidence" value="ECO:0007669"/>
    <property type="project" value="TreeGrafter"/>
</dbReference>
<dbReference type="PRINTS" id="PR00326">
    <property type="entry name" value="GTP1OBG"/>
</dbReference>
<dbReference type="Gene3D" id="6.10.250.2860">
    <property type="match status" value="1"/>
</dbReference>
<accession>A0A8J7M432</accession>
<dbReference type="EMBL" id="JAEHHL010000001">
    <property type="protein sequence ID" value="MBK0397971.1"/>
    <property type="molecule type" value="Genomic_DNA"/>
</dbReference>
<dbReference type="CDD" id="cd01878">
    <property type="entry name" value="HflX"/>
    <property type="match status" value="1"/>
</dbReference>
<keyword evidence="10" id="KW-1185">Reference proteome</keyword>
<keyword evidence="3 7" id="KW-0460">Magnesium</keyword>
<dbReference type="InterPro" id="IPR006073">
    <property type="entry name" value="GTP-bd"/>
</dbReference>
<dbReference type="InterPro" id="IPR025121">
    <property type="entry name" value="GTPase_HflX_N"/>
</dbReference>
<feature type="binding site" evidence="6">
    <location>
        <begin position="226"/>
        <end position="230"/>
    </location>
    <ligand>
        <name>GTP</name>
        <dbReference type="ChEBI" id="CHEBI:37565"/>
    </ligand>
</feature>
<keyword evidence="4 5" id="KW-0342">GTP-binding</keyword>
<keyword evidence="1 7" id="KW-0479">Metal-binding</keyword>
<evidence type="ECO:0000256" key="3">
    <source>
        <dbReference type="ARBA" id="ARBA00022842"/>
    </source>
</evidence>
<dbReference type="PANTHER" id="PTHR10229:SF0">
    <property type="entry name" value="GTP-BINDING PROTEIN 6-RELATED"/>
    <property type="match status" value="1"/>
</dbReference>
<dbReference type="NCBIfam" id="TIGR03156">
    <property type="entry name" value="GTP_HflX"/>
    <property type="match status" value="1"/>
</dbReference>
<dbReference type="SUPFAM" id="SSF52540">
    <property type="entry name" value="P-loop containing nucleoside triphosphate hydrolases"/>
    <property type="match status" value="1"/>
</dbReference>
<dbReference type="InterPro" id="IPR032305">
    <property type="entry name" value="GTP-bd_M"/>
</dbReference>
<dbReference type="Pfam" id="PF01926">
    <property type="entry name" value="MMR_HSR1"/>
    <property type="match status" value="1"/>
</dbReference>
<dbReference type="InterPro" id="IPR030394">
    <property type="entry name" value="G_HFLX_dom"/>
</dbReference>
<dbReference type="PIRSF" id="PIRSF006809">
    <property type="entry name" value="GTP-binding_hflX_prd"/>
    <property type="match status" value="1"/>
</dbReference>
<dbReference type="GO" id="GO:0005525">
    <property type="term" value="F:GTP binding"/>
    <property type="evidence" value="ECO:0007669"/>
    <property type="project" value="UniProtKB-UniRule"/>
</dbReference>
<organism evidence="9 10">
    <name type="scientific">Thermohalobaculum xanthum</name>
    <dbReference type="NCBI Taxonomy" id="2753746"/>
    <lineage>
        <taxon>Bacteria</taxon>
        <taxon>Pseudomonadati</taxon>
        <taxon>Pseudomonadota</taxon>
        <taxon>Alphaproteobacteria</taxon>
        <taxon>Rhodobacterales</taxon>
        <taxon>Paracoccaceae</taxon>
        <taxon>Thermohalobaculum</taxon>
    </lineage>
</organism>
<dbReference type="Pfam" id="PF16360">
    <property type="entry name" value="GTP-bdg_M"/>
    <property type="match status" value="1"/>
</dbReference>
<dbReference type="PROSITE" id="PS51705">
    <property type="entry name" value="G_HFLX"/>
    <property type="match status" value="1"/>
</dbReference>
<gene>
    <name evidence="5 9" type="primary">hflX</name>
    <name evidence="9" type="ORF">H0I76_02110</name>
</gene>
<evidence type="ECO:0000313" key="10">
    <source>
        <dbReference type="Proteomes" id="UP000655420"/>
    </source>
</evidence>
<protein>
    <recommendedName>
        <fullName evidence="5">GTPase HflX</fullName>
    </recommendedName>
    <alternativeName>
        <fullName evidence="5">GTP-binding protein HflX</fullName>
    </alternativeName>
</protein>
<dbReference type="Gene3D" id="3.40.50.11060">
    <property type="entry name" value="GTPase HflX, N-terminal domain"/>
    <property type="match status" value="1"/>
</dbReference>
<name>A0A8J7M432_9RHOB</name>
<feature type="binding site" evidence="6">
    <location>
        <begin position="201"/>
        <end position="208"/>
    </location>
    <ligand>
        <name>GTP</name>
        <dbReference type="ChEBI" id="CHEBI:37565"/>
    </ligand>
</feature>
<dbReference type="GO" id="GO:0046872">
    <property type="term" value="F:metal ion binding"/>
    <property type="evidence" value="ECO:0007669"/>
    <property type="project" value="UniProtKB-KW"/>
</dbReference>
<feature type="binding site" evidence="7">
    <location>
        <position position="208"/>
    </location>
    <ligand>
        <name>Mg(2+)</name>
        <dbReference type="ChEBI" id="CHEBI:18420"/>
    </ligand>
</feature>
<comment type="caution">
    <text evidence="9">The sequence shown here is derived from an EMBL/GenBank/DDBJ whole genome shotgun (WGS) entry which is preliminary data.</text>
</comment>
<evidence type="ECO:0000259" key="8">
    <source>
        <dbReference type="PROSITE" id="PS51705"/>
    </source>
</evidence>
<keyword evidence="5" id="KW-0963">Cytoplasm</keyword>
<feature type="domain" description="Hflx-type G" evidence="8">
    <location>
        <begin position="195"/>
        <end position="366"/>
    </location>
</feature>
<feature type="binding site" evidence="6">
    <location>
        <begin position="248"/>
        <end position="251"/>
    </location>
    <ligand>
        <name>GTP</name>
        <dbReference type="ChEBI" id="CHEBI:37565"/>
    </ligand>
</feature>
<keyword evidence="2 5" id="KW-0547">Nucleotide-binding</keyword>
<reference evidence="9" key="1">
    <citation type="submission" date="2020-12" db="EMBL/GenBank/DDBJ databases">
        <title>Bacterial taxonomy.</title>
        <authorList>
            <person name="Pan X."/>
        </authorList>
    </citation>
    <scope>NUCLEOTIDE SEQUENCE</scope>
    <source>
        <strain evidence="9">M0105</strain>
    </source>
</reference>
<dbReference type="InterPro" id="IPR016496">
    <property type="entry name" value="GTPase_HflX"/>
</dbReference>
<evidence type="ECO:0000313" key="9">
    <source>
        <dbReference type="EMBL" id="MBK0397971.1"/>
    </source>
</evidence>
<evidence type="ECO:0000256" key="4">
    <source>
        <dbReference type="ARBA" id="ARBA00023134"/>
    </source>
</evidence>
<comment type="cofactor">
    <cofactor evidence="7">
        <name>Mg(2+)</name>
        <dbReference type="ChEBI" id="CHEBI:18420"/>
    </cofactor>
</comment>
<comment type="subcellular location">
    <subcellularLocation>
        <location evidence="5">Cytoplasm</location>
    </subcellularLocation>
    <text evidence="5">May associate with membranes.</text>
</comment>
<dbReference type="RefSeq" id="WP_200606358.1">
    <property type="nucleotide sequence ID" value="NZ_JAEHHL010000001.1"/>
</dbReference>
<comment type="subunit">
    <text evidence="5">Monomer. Associates with the 50S ribosomal subunit.</text>
</comment>
<evidence type="ECO:0000256" key="1">
    <source>
        <dbReference type="ARBA" id="ARBA00022723"/>
    </source>
</evidence>
<proteinExistence type="inferred from homology"/>
<dbReference type="PANTHER" id="PTHR10229">
    <property type="entry name" value="GTP-BINDING PROTEIN HFLX"/>
    <property type="match status" value="1"/>
</dbReference>
<dbReference type="InterPro" id="IPR042108">
    <property type="entry name" value="GTPase_HflX_N_sf"/>
</dbReference>
<dbReference type="InterPro" id="IPR045498">
    <property type="entry name" value="HflX_C"/>
</dbReference>
<evidence type="ECO:0000256" key="2">
    <source>
        <dbReference type="ARBA" id="ARBA00022741"/>
    </source>
</evidence>
<dbReference type="Pfam" id="PF13167">
    <property type="entry name" value="GTP-bdg_N"/>
    <property type="match status" value="1"/>
</dbReference>
<evidence type="ECO:0000256" key="7">
    <source>
        <dbReference type="PIRSR" id="PIRSR006809-2"/>
    </source>
</evidence>
<dbReference type="Gene3D" id="3.40.50.300">
    <property type="entry name" value="P-loop containing nucleotide triphosphate hydrolases"/>
    <property type="match status" value="1"/>
</dbReference>
<dbReference type="GO" id="GO:0003924">
    <property type="term" value="F:GTPase activity"/>
    <property type="evidence" value="ECO:0007669"/>
    <property type="project" value="UniProtKB-UniRule"/>
</dbReference>
<dbReference type="HAMAP" id="MF_00900">
    <property type="entry name" value="GTPase_HflX"/>
    <property type="match status" value="1"/>
</dbReference>
<dbReference type="Proteomes" id="UP000655420">
    <property type="component" value="Unassembled WGS sequence"/>
</dbReference>
<evidence type="ECO:0000256" key="6">
    <source>
        <dbReference type="PIRSR" id="PIRSR006809-1"/>
    </source>
</evidence>
<dbReference type="FunFam" id="3.40.50.300:FF:000886">
    <property type="entry name" value="Putative GTP-binding protein 6"/>
    <property type="match status" value="1"/>
</dbReference>
<comment type="function">
    <text evidence="5">GTPase that associates with the 50S ribosomal subunit and may have a role during protein synthesis or ribosome biogenesis.</text>
</comment>
<feature type="binding site" evidence="7">
    <location>
        <position position="228"/>
    </location>
    <ligand>
        <name>Mg(2+)</name>
        <dbReference type="ChEBI" id="CHEBI:18420"/>
    </ligand>
</feature>
<dbReference type="Pfam" id="PF19275">
    <property type="entry name" value="HflX_C"/>
    <property type="match status" value="1"/>
</dbReference>